<evidence type="ECO:0000313" key="10">
    <source>
        <dbReference type="Proteomes" id="UP000029120"/>
    </source>
</evidence>
<dbReference type="UniPathway" id="UPA00143"/>
<evidence type="ECO:0000256" key="5">
    <source>
        <dbReference type="ARBA" id="ARBA00022786"/>
    </source>
</evidence>
<organism evidence="9 10">
    <name type="scientific">Arabis alpina</name>
    <name type="common">Alpine rock-cress</name>
    <dbReference type="NCBI Taxonomy" id="50452"/>
    <lineage>
        <taxon>Eukaryota</taxon>
        <taxon>Viridiplantae</taxon>
        <taxon>Streptophyta</taxon>
        <taxon>Embryophyta</taxon>
        <taxon>Tracheophyta</taxon>
        <taxon>Spermatophyta</taxon>
        <taxon>Magnoliopsida</taxon>
        <taxon>eudicotyledons</taxon>
        <taxon>Gunneridae</taxon>
        <taxon>Pentapetalae</taxon>
        <taxon>rosids</taxon>
        <taxon>malvids</taxon>
        <taxon>Brassicales</taxon>
        <taxon>Brassicaceae</taxon>
        <taxon>Arabideae</taxon>
        <taxon>Arabis</taxon>
    </lineage>
</organism>
<evidence type="ECO:0000256" key="3">
    <source>
        <dbReference type="ARBA" id="ARBA00012483"/>
    </source>
</evidence>
<dbReference type="InterPro" id="IPR040256">
    <property type="entry name" value="At4g02000-like"/>
</dbReference>
<reference evidence="10" key="1">
    <citation type="journal article" date="2015" name="Nat. Plants">
        <title>Genome expansion of Arabis alpina linked with retrotransposition and reduced symmetric DNA methylation.</title>
        <authorList>
            <person name="Willing E.M."/>
            <person name="Rawat V."/>
            <person name="Mandakova T."/>
            <person name="Maumus F."/>
            <person name="James G.V."/>
            <person name="Nordstroem K.J."/>
            <person name="Becker C."/>
            <person name="Warthmann N."/>
            <person name="Chica C."/>
            <person name="Szarzynska B."/>
            <person name="Zytnicki M."/>
            <person name="Albani M.C."/>
            <person name="Kiefer C."/>
            <person name="Bergonzi S."/>
            <person name="Castaings L."/>
            <person name="Mateos J.L."/>
            <person name="Berns M.C."/>
            <person name="Bujdoso N."/>
            <person name="Piofczyk T."/>
            <person name="de Lorenzo L."/>
            <person name="Barrero-Sicilia C."/>
            <person name="Mateos I."/>
            <person name="Piednoel M."/>
            <person name="Hagmann J."/>
            <person name="Chen-Min-Tao R."/>
            <person name="Iglesias-Fernandez R."/>
            <person name="Schuster S.C."/>
            <person name="Alonso-Blanco C."/>
            <person name="Roudier F."/>
            <person name="Carbonero P."/>
            <person name="Paz-Ares J."/>
            <person name="Davis S.J."/>
            <person name="Pecinka A."/>
            <person name="Quesneville H."/>
            <person name="Colot V."/>
            <person name="Lysak M.A."/>
            <person name="Weigel D."/>
            <person name="Coupland G."/>
            <person name="Schneeberger K."/>
        </authorList>
    </citation>
    <scope>NUCLEOTIDE SEQUENCE [LARGE SCALE GENOMIC DNA]</scope>
    <source>
        <strain evidence="10">cv. Pajares</strain>
    </source>
</reference>
<feature type="compositionally biased region" description="Basic and acidic residues" evidence="7">
    <location>
        <begin position="539"/>
        <end position="548"/>
    </location>
</feature>
<dbReference type="CDD" id="cd16655">
    <property type="entry name" value="RING-Ubox_WDSUB1-like"/>
    <property type="match status" value="1"/>
</dbReference>
<gene>
    <name evidence="9" type="ordered locus">AALP_Aa4g004100</name>
</gene>
<feature type="coiled-coil region" evidence="6">
    <location>
        <begin position="217"/>
        <end position="419"/>
    </location>
</feature>
<dbReference type="GO" id="GO:0016567">
    <property type="term" value="P:protein ubiquitination"/>
    <property type="evidence" value="ECO:0007669"/>
    <property type="project" value="UniProtKB-UniPathway"/>
</dbReference>
<dbReference type="Proteomes" id="UP000029120">
    <property type="component" value="Chromosome 4"/>
</dbReference>
<protein>
    <recommendedName>
        <fullName evidence="3">RING-type E3 ubiquitin transferase</fullName>
        <ecNumber evidence="3">2.3.2.27</ecNumber>
    </recommendedName>
</protein>
<dbReference type="GO" id="GO:0003723">
    <property type="term" value="F:RNA binding"/>
    <property type="evidence" value="ECO:0007669"/>
    <property type="project" value="InterPro"/>
</dbReference>
<keyword evidence="6" id="KW-0175">Coiled coil</keyword>
<dbReference type="SMART" id="SM00543">
    <property type="entry name" value="MIF4G"/>
    <property type="match status" value="1"/>
</dbReference>
<dbReference type="OrthoDB" id="10064100at2759"/>
<dbReference type="Pfam" id="PF04564">
    <property type="entry name" value="U-box"/>
    <property type="match status" value="1"/>
</dbReference>
<evidence type="ECO:0000259" key="8">
    <source>
        <dbReference type="PROSITE" id="PS51698"/>
    </source>
</evidence>
<comment type="catalytic activity">
    <reaction evidence="1">
        <text>S-ubiquitinyl-[E2 ubiquitin-conjugating enzyme]-L-cysteine + [acceptor protein]-L-lysine = [E2 ubiquitin-conjugating enzyme]-L-cysteine + N(6)-ubiquitinyl-[acceptor protein]-L-lysine.</text>
        <dbReference type="EC" id="2.3.2.27"/>
    </reaction>
</comment>
<feature type="region of interest" description="Disordered" evidence="7">
    <location>
        <begin position="512"/>
        <end position="584"/>
    </location>
</feature>
<dbReference type="SMART" id="SM00504">
    <property type="entry name" value="Ubox"/>
    <property type="match status" value="1"/>
</dbReference>
<dbReference type="InterPro" id="IPR025558">
    <property type="entry name" value="DUF4283"/>
</dbReference>
<feature type="domain" description="U-box" evidence="8">
    <location>
        <begin position="425"/>
        <end position="498"/>
    </location>
</feature>
<dbReference type="SUPFAM" id="SSF48371">
    <property type="entry name" value="ARM repeat"/>
    <property type="match status" value="1"/>
</dbReference>
<evidence type="ECO:0000256" key="2">
    <source>
        <dbReference type="ARBA" id="ARBA00004906"/>
    </source>
</evidence>
<dbReference type="Pfam" id="PF14111">
    <property type="entry name" value="DUF4283"/>
    <property type="match status" value="1"/>
</dbReference>
<dbReference type="AlphaFoldDB" id="A0A087H089"/>
<keyword evidence="4" id="KW-0808">Transferase</keyword>
<dbReference type="PROSITE" id="PS51698">
    <property type="entry name" value="U_BOX"/>
    <property type="match status" value="1"/>
</dbReference>
<dbReference type="Gene3D" id="1.25.40.180">
    <property type="match status" value="1"/>
</dbReference>
<feature type="compositionally biased region" description="Acidic residues" evidence="7">
    <location>
        <begin position="942"/>
        <end position="962"/>
    </location>
</feature>
<dbReference type="InterPro" id="IPR013083">
    <property type="entry name" value="Znf_RING/FYVE/PHD"/>
</dbReference>
<dbReference type="PANTHER" id="PTHR31286">
    <property type="entry name" value="GLYCINE-RICH CELL WALL STRUCTURAL PROTEIN 1.8-LIKE"/>
    <property type="match status" value="1"/>
</dbReference>
<evidence type="ECO:0000256" key="4">
    <source>
        <dbReference type="ARBA" id="ARBA00022679"/>
    </source>
</evidence>
<dbReference type="GO" id="GO:0008270">
    <property type="term" value="F:zinc ion binding"/>
    <property type="evidence" value="ECO:0007669"/>
    <property type="project" value="InterPro"/>
</dbReference>
<dbReference type="EC" id="2.3.2.27" evidence="3"/>
<feature type="compositionally biased region" description="Basic and acidic residues" evidence="7">
    <location>
        <begin position="963"/>
        <end position="972"/>
    </location>
</feature>
<feature type="compositionally biased region" description="Basic residues" evidence="7">
    <location>
        <begin position="974"/>
        <end position="984"/>
    </location>
</feature>
<dbReference type="InterPro" id="IPR036875">
    <property type="entry name" value="Znf_CCHC_sf"/>
</dbReference>
<dbReference type="PANTHER" id="PTHR31286:SF55">
    <property type="entry name" value="DUF4283 DOMAIN-CONTAINING PROTEIN"/>
    <property type="match status" value="1"/>
</dbReference>
<dbReference type="InterPro" id="IPR016024">
    <property type="entry name" value="ARM-type_fold"/>
</dbReference>
<feature type="region of interest" description="Disordered" evidence="7">
    <location>
        <begin position="854"/>
        <end position="993"/>
    </location>
</feature>
<dbReference type="SUPFAM" id="SSF57756">
    <property type="entry name" value="Retrovirus zinc finger-like domains"/>
    <property type="match status" value="1"/>
</dbReference>
<dbReference type="eggNOG" id="KOG1075">
    <property type="taxonomic scope" value="Eukaryota"/>
</dbReference>
<evidence type="ECO:0000313" key="9">
    <source>
        <dbReference type="EMBL" id="KFK35541.1"/>
    </source>
</evidence>
<dbReference type="Gene3D" id="4.10.60.10">
    <property type="entry name" value="Zinc finger, CCHC-type"/>
    <property type="match status" value="1"/>
</dbReference>
<evidence type="ECO:0000256" key="7">
    <source>
        <dbReference type="SAM" id="MobiDB-lite"/>
    </source>
</evidence>
<sequence length="993" mass="112774">MDSLLVSRQSLNHSSNEEKRVLEKSKSLLNWLTQRNFDKIKNEIVQTIKASPSSYIVKSLVCCIFDMAMVDNAYALFSHLCVELIYAIPPFRSAESHADMTTFERLFLSKCRFELENSSPNTNRPPLVYVDESNCWKFFKTVQILAEVFKNKMVTDTTRQSIIQVLMNPIFPPGRNTDAMSLFLSSIGKLAEFQFCDESFKQQLVKISKVTEMESKYNDEVKLRQEAEDSLARKKEELEMFKQLLESYKEEQGKLQLQTQALEQKHQEELQLRKETEYAFAKEWETLEKVKLQLHNLENEHEEMRLKNEELESKYNSESILRKESETLLEKEREELEEMMLVLETCNIEQESLTSQVRTWQEKYNEESNVRKETEDTLSRSKQELVIVKGLLETYNQHADAMKEERDNALKSVQELTMKQSEPRELPSSFYCPITQDVMKEPHFTADGHTYEAEAIKRWLNTHDTSPMSNLKLPHRNLLLNRALKTAIEELRRFSLSSFPFPTLFTGVGPWPPSPESPMAKKSKPPHKFSSSGSQPRPPPRETVRSDSRSSGPKSAEPLSSESRTDPVASAATPPQHSATSQYSTPQISLAADLSASGTGISVILKQLRLLLTLQNNCAQLRRHFWLQLVISQNIHRWENFILAQFHGKAPSPGALHAIANGIWSKRLRDITVSKLSDRSFLIRIPCPVTRQLVLAQGMWHIENQSMFVGKWEPGLTPAIPKLTFAPVWVDFRGVPHQFFSEEALEHVAGLVGDPVRVHPATLNMTNLAVARVLTIIDPSKPLPEFVNVRFQSGEISRIEVSSPWLPPMCDHCRDIGHSIRSCPTAPVTCSTCSSRIHVTEVCPRIKKTRLVEVVTSGASQRQQSKGKEVDRGPPTPAKAKRKKVRQIQFQDTPAIPPSMKGQGQKLPPASLEKGRNQAGTSTNSKKLVHASSSEAEPYSSDSEEPDLAEDPGPSGEDDNPEVDDKFVEVFSRRQLKVRRKKDRNRGSVPIPS</sequence>
<keyword evidence="5" id="KW-0833">Ubl conjugation pathway</keyword>
<keyword evidence="10" id="KW-1185">Reference proteome</keyword>
<feature type="compositionally biased region" description="Low complexity" evidence="7">
    <location>
        <begin position="931"/>
        <end position="941"/>
    </location>
</feature>
<accession>A0A087H089</accession>
<dbReference type="GO" id="GO:0061630">
    <property type="term" value="F:ubiquitin protein ligase activity"/>
    <property type="evidence" value="ECO:0007669"/>
    <property type="project" value="UniProtKB-EC"/>
</dbReference>
<name>A0A087H089_ARAAL</name>
<comment type="pathway">
    <text evidence="2">Protein modification; protein ubiquitination.</text>
</comment>
<dbReference type="SUPFAM" id="SSF57850">
    <property type="entry name" value="RING/U-box"/>
    <property type="match status" value="1"/>
</dbReference>
<dbReference type="InterPro" id="IPR003890">
    <property type="entry name" value="MIF4G-like_typ-3"/>
</dbReference>
<dbReference type="Gene3D" id="3.30.40.10">
    <property type="entry name" value="Zinc/RING finger domain, C3HC4 (zinc finger)"/>
    <property type="match status" value="1"/>
</dbReference>
<evidence type="ECO:0000256" key="1">
    <source>
        <dbReference type="ARBA" id="ARBA00000900"/>
    </source>
</evidence>
<feature type="compositionally biased region" description="Polar residues" evidence="7">
    <location>
        <begin position="549"/>
        <end position="562"/>
    </location>
</feature>
<dbReference type="EMBL" id="CM002872">
    <property type="protein sequence ID" value="KFK35541.1"/>
    <property type="molecule type" value="Genomic_DNA"/>
</dbReference>
<evidence type="ECO:0000256" key="6">
    <source>
        <dbReference type="SAM" id="Coils"/>
    </source>
</evidence>
<proteinExistence type="predicted"/>
<feature type="compositionally biased region" description="Polar residues" evidence="7">
    <location>
        <begin position="573"/>
        <end position="584"/>
    </location>
</feature>
<dbReference type="Gramene" id="KFK35541">
    <property type="protein sequence ID" value="KFK35541"/>
    <property type="gene ID" value="AALP_AA4G004100"/>
</dbReference>
<dbReference type="InterPro" id="IPR003613">
    <property type="entry name" value="Ubox_domain"/>
</dbReference>